<name>A0A7Y6TW24_9BURK</name>
<evidence type="ECO:0000256" key="1">
    <source>
        <dbReference type="SAM" id="SignalP"/>
    </source>
</evidence>
<comment type="caution">
    <text evidence="2">The sequence shown here is derived from an EMBL/GenBank/DDBJ whole genome shotgun (WGS) entry which is preliminary data.</text>
</comment>
<gene>
    <name evidence="2" type="ORF">HQN59_07920</name>
</gene>
<reference evidence="2 3" key="1">
    <citation type="submission" date="2020-06" db="EMBL/GenBank/DDBJ databases">
        <title>Schlegella sp. ID0723 isolated from air conditioner.</title>
        <authorList>
            <person name="Kim D.Y."/>
            <person name="Kim D.-U."/>
        </authorList>
    </citation>
    <scope>NUCLEOTIDE SEQUENCE [LARGE SCALE GENOMIC DNA]</scope>
    <source>
        <strain evidence="2 3">ID0723</strain>
    </source>
</reference>
<dbReference type="EMBL" id="JABWMJ010000003">
    <property type="protein sequence ID" value="NUZ05689.1"/>
    <property type="molecule type" value="Genomic_DNA"/>
</dbReference>
<keyword evidence="1" id="KW-0732">Signal</keyword>
<keyword evidence="3" id="KW-1185">Reference proteome</keyword>
<dbReference type="RefSeq" id="WP_176067884.1">
    <property type="nucleotide sequence ID" value="NZ_JABWMJ010000003.1"/>
</dbReference>
<sequence length="127" mass="13876">MYRRALAAFFLASLAALPAAAQVQRSFPADALRGTLVINDPPEATLNGRPARLAPGARIRTAENMMAMSASLVGARLLVHYTLDTLGLVKDVWILTPEEAAKRPWPTTPQQAQQWVFDPAAQVWSRP</sequence>
<feature type="signal peptide" evidence="1">
    <location>
        <begin position="1"/>
        <end position="21"/>
    </location>
</feature>
<evidence type="ECO:0000313" key="3">
    <source>
        <dbReference type="Proteomes" id="UP000529637"/>
    </source>
</evidence>
<dbReference type="AlphaFoldDB" id="A0A7Y6TW24"/>
<organism evidence="2 3">
    <name type="scientific">Piscinibacter koreensis</name>
    <dbReference type="NCBI Taxonomy" id="2742824"/>
    <lineage>
        <taxon>Bacteria</taxon>
        <taxon>Pseudomonadati</taxon>
        <taxon>Pseudomonadota</taxon>
        <taxon>Betaproteobacteria</taxon>
        <taxon>Burkholderiales</taxon>
        <taxon>Sphaerotilaceae</taxon>
        <taxon>Piscinibacter</taxon>
    </lineage>
</organism>
<proteinExistence type="predicted"/>
<protein>
    <submittedName>
        <fullName evidence="2">Uncharacterized protein</fullName>
    </submittedName>
</protein>
<evidence type="ECO:0000313" key="2">
    <source>
        <dbReference type="EMBL" id="NUZ05689.1"/>
    </source>
</evidence>
<dbReference type="Proteomes" id="UP000529637">
    <property type="component" value="Unassembled WGS sequence"/>
</dbReference>
<feature type="chain" id="PRO_5030851154" evidence="1">
    <location>
        <begin position="22"/>
        <end position="127"/>
    </location>
</feature>
<accession>A0A7Y6TW24</accession>